<feature type="signal peptide" evidence="4">
    <location>
        <begin position="1"/>
        <end position="25"/>
    </location>
</feature>
<sequence length="271" mass="29737">MPSYRPLLLSLFLLLGPLVSGGLHADSIAVATTTVKPWGYLDNEGAPQGLLSQFIRELEDHSGLPMNNTLEPYPRVIQEIKSGKADIAVLLKSPESDKFAIDLGEVVKTSTIFIALAGTPPIDTLDALIGSRVGHIRGSKYGTEFDDHPSIHRVPVSDVAQGLRMLRQGRIEALASTDYSLFYTLRELHIDPGLLTQLISLKSNSGHLYLSRRSPKQELREPLQQALEQMRSNGVLQRLFAKPYLSDSLSPAEEDTSSLTNTDNPKVSVAR</sequence>
<evidence type="ECO:0000313" key="7">
    <source>
        <dbReference type="Proteomes" id="UP000280792"/>
    </source>
</evidence>
<dbReference type="SMART" id="SM00062">
    <property type="entry name" value="PBPb"/>
    <property type="match status" value="1"/>
</dbReference>
<reference evidence="6 7" key="2">
    <citation type="submission" date="2018-12" db="EMBL/GenBank/DDBJ databases">
        <title>Simiduia agarivorans gen. nov., sp. nov., a marine, agarolytic bacterium isolated from shallow coastal water from Keelung, Taiwan.</title>
        <authorList>
            <person name="Shieh W.Y."/>
        </authorList>
    </citation>
    <scope>NUCLEOTIDE SEQUENCE [LARGE SCALE GENOMIC DNA]</scope>
    <source>
        <strain evidence="6 7">GTF-13</strain>
    </source>
</reference>
<evidence type="ECO:0000256" key="2">
    <source>
        <dbReference type="ARBA" id="ARBA00022729"/>
    </source>
</evidence>
<dbReference type="AlphaFoldDB" id="A0A3P3VR86"/>
<comment type="caution">
    <text evidence="6">The sequence shown here is derived from an EMBL/GenBank/DDBJ whole genome shotgun (WGS) entry which is preliminary data.</text>
</comment>
<feature type="chain" id="PRO_5018258736" description="Solute-binding protein family 3/N-terminal domain-containing protein" evidence="4">
    <location>
        <begin position="26"/>
        <end position="271"/>
    </location>
</feature>
<dbReference type="SUPFAM" id="SSF53850">
    <property type="entry name" value="Periplasmic binding protein-like II"/>
    <property type="match status" value="1"/>
</dbReference>
<dbReference type="RefSeq" id="WP_125015247.1">
    <property type="nucleotide sequence ID" value="NZ_QWEZ01000001.1"/>
</dbReference>
<protein>
    <recommendedName>
        <fullName evidence="5">Solute-binding protein family 3/N-terminal domain-containing protein</fullName>
    </recommendedName>
</protein>
<organism evidence="6 7">
    <name type="scientific">Aestuariirhabdus litorea</name>
    <dbReference type="NCBI Taxonomy" id="2528527"/>
    <lineage>
        <taxon>Bacteria</taxon>
        <taxon>Pseudomonadati</taxon>
        <taxon>Pseudomonadota</taxon>
        <taxon>Gammaproteobacteria</taxon>
        <taxon>Oceanospirillales</taxon>
        <taxon>Aestuariirhabdaceae</taxon>
        <taxon>Aestuariirhabdus</taxon>
    </lineage>
</organism>
<dbReference type="InterPro" id="IPR001638">
    <property type="entry name" value="Solute-binding_3/MltF_N"/>
</dbReference>
<gene>
    <name evidence="6" type="ORF">D0544_06920</name>
</gene>
<keyword evidence="7" id="KW-1185">Reference proteome</keyword>
<evidence type="ECO:0000256" key="3">
    <source>
        <dbReference type="SAM" id="MobiDB-lite"/>
    </source>
</evidence>
<evidence type="ECO:0000259" key="5">
    <source>
        <dbReference type="SMART" id="SM00062"/>
    </source>
</evidence>
<proteinExistence type="inferred from homology"/>
<accession>A0A3P3VR86</accession>
<evidence type="ECO:0000256" key="4">
    <source>
        <dbReference type="SAM" id="SignalP"/>
    </source>
</evidence>
<name>A0A3P3VR86_9GAMM</name>
<dbReference type="Gene3D" id="3.40.190.10">
    <property type="entry name" value="Periplasmic binding protein-like II"/>
    <property type="match status" value="2"/>
</dbReference>
<dbReference type="Pfam" id="PF00497">
    <property type="entry name" value="SBP_bac_3"/>
    <property type="match status" value="1"/>
</dbReference>
<feature type="region of interest" description="Disordered" evidence="3">
    <location>
        <begin position="248"/>
        <end position="271"/>
    </location>
</feature>
<evidence type="ECO:0000313" key="6">
    <source>
        <dbReference type="EMBL" id="RRJ84817.1"/>
    </source>
</evidence>
<dbReference type="PANTHER" id="PTHR35936">
    <property type="entry name" value="MEMBRANE-BOUND LYTIC MUREIN TRANSGLYCOSYLASE F"/>
    <property type="match status" value="1"/>
</dbReference>
<dbReference type="Proteomes" id="UP000280792">
    <property type="component" value="Unassembled WGS sequence"/>
</dbReference>
<reference evidence="6 7" key="1">
    <citation type="submission" date="2018-08" db="EMBL/GenBank/DDBJ databases">
        <authorList>
            <person name="Khan S.A."/>
        </authorList>
    </citation>
    <scope>NUCLEOTIDE SEQUENCE [LARGE SCALE GENOMIC DNA]</scope>
    <source>
        <strain evidence="6 7">GTF-13</strain>
    </source>
</reference>
<comment type="similarity">
    <text evidence="1">Belongs to the bacterial solute-binding protein 3 family.</text>
</comment>
<evidence type="ECO:0000256" key="1">
    <source>
        <dbReference type="ARBA" id="ARBA00010333"/>
    </source>
</evidence>
<keyword evidence="2 4" id="KW-0732">Signal</keyword>
<dbReference type="PANTHER" id="PTHR35936:SF25">
    <property type="entry name" value="ABC TRANSPORTER SUBSTRATE-BINDING PROTEIN"/>
    <property type="match status" value="1"/>
</dbReference>
<feature type="domain" description="Solute-binding protein family 3/N-terminal" evidence="5">
    <location>
        <begin position="27"/>
        <end position="247"/>
    </location>
</feature>
<dbReference type="EMBL" id="QWEZ01000001">
    <property type="protein sequence ID" value="RRJ84817.1"/>
    <property type="molecule type" value="Genomic_DNA"/>
</dbReference>